<dbReference type="AlphaFoldDB" id="A0A803NX04"/>
<keyword evidence="1" id="KW-1133">Transmembrane helix</keyword>
<feature type="transmembrane region" description="Helical" evidence="1">
    <location>
        <begin position="187"/>
        <end position="206"/>
    </location>
</feature>
<keyword evidence="1" id="KW-0472">Membrane</keyword>
<proteinExistence type="predicted"/>
<protein>
    <recommendedName>
        <fullName evidence="4">CCHC-type domain-containing protein</fullName>
    </recommendedName>
</protein>
<evidence type="ECO:0008006" key="4">
    <source>
        <dbReference type="Google" id="ProtNLM"/>
    </source>
</evidence>
<accession>A0A803NX04</accession>
<dbReference type="EnsemblPlants" id="evm.model.02.225">
    <property type="protein sequence ID" value="cds.evm.model.02.225"/>
    <property type="gene ID" value="evm.TU.02.225"/>
</dbReference>
<reference evidence="2" key="1">
    <citation type="submission" date="2018-11" db="EMBL/GenBank/DDBJ databases">
        <authorList>
            <person name="Grassa J C."/>
        </authorList>
    </citation>
    <scope>NUCLEOTIDE SEQUENCE [LARGE SCALE GENOMIC DNA]</scope>
</reference>
<dbReference type="Gramene" id="evm.model.02.225">
    <property type="protein sequence ID" value="cds.evm.model.02.225"/>
    <property type="gene ID" value="evm.TU.02.225"/>
</dbReference>
<sequence length="208" mass="23500">MLTTTYDRKTVKLPKVRDEHCREFWYENIPIFCYRCGILGHPFERCAYFLKLIGNGIDPDLPYGPKMMGGKLLNSGYDRYRYDFSKANVYPFLKRLSKKAIGQAILAINYNQNLAIGTIPHPHPFPNAESSSQALSNTNSLETIFEFPSPFSSYYPSQIPSLANENIDVITITPSTTSNLLPFPPTILSTLLLLINLLMSVLPILMSL</sequence>
<organism evidence="2 3">
    <name type="scientific">Cannabis sativa</name>
    <name type="common">Hemp</name>
    <name type="synonym">Marijuana</name>
    <dbReference type="NCBI Taxonomy" id="3483"/>
    <lineage>
        <taxon>Eukaryota</taxon>
        <taxon>Viridiplantae</taxon>
        <taxon>Streptophyta</taxon>
        <taxon>Embryophyta</taxon>
        <taxon>Tracheophyta</taxon>
        <taxon>Spermatophyta</taxon>
        <taxon>Magnoliopsida</taxon>
        <taxon>eudicotyledons</taxon>
        <taxon>Gunneridae</taxon>
        <taxon>Pentapetalae</taxon>
        <taxon>rosids</taxon>
        <taxon>fabids</taxon>
        <taxon>Rosales</taxon>
        <taxon>Cannabaceae</taxon>
        <taxon>Cannabis</taxon>
    </lineage>
</organism>
<dbReference type="Proteomes" id="UP000596661">
    <property type="component" value="Chromosome 2"/>
</dbReference>
<name>A0A803NX04_CANSA</name>
<keyword evidence="1" id="KW-0812">Transmembrane</keyword>
<reference evidence="2" key="2">
    <citation type="submission" date="2021-03" db="UniProtKB">
        <authorList>
            <consortium name="EnsemblPlants"/>
        </authorList>
    </citation>
    <scope>IDENTIFICATION</scope>
</reference>
<evidence type="ECO:0000313" key="3">
    <source>
        <dbReference type="Proteomes" id="UP000596661"/>
    </source>
</evidence>
<evidence type="ECO:0000313" key="2">
    <source>
        <dbReference type="EnsemblPlants" id="cds.evm.model.02.225"/>
    </source>
</evidence>
<evidence type="ECO:0000256" key="1">
    <source>
        <dbReference type="SAM" id="Phobius"/>
    </source>
</evidence>
<keyword evidence="3" id="KW-1185">Reference proteome</keyword>
<dbReference type="EMBL" id="UZAU01000091">
    <property type="status" value="NOT_ANNOTATED_CDS"/>
    <property type="molecule type" value="Genomic_DNA"/>
</dbReference>